<comment type="caution">
    <text evidence="2">The sequence shown here is derived from an EMBL/GenBank/DDBJ whole genome shotgun (WGS) entry which is preliminary data.</text>
</comment>
<dbReference type="GO" id="GO:0005737">
    <property type="term" value="C:cytoplasm"/>
    <property type="evidence" value="ECO:0007669"/>
    <property type="project" value="TreeGrafter"/>
</dbReference>
<protein>
    <submittedName>
        <fullName evidence="2">Acyl transferase/acyl hydrolase/lysophospholipase superfamily protein</fullName>
    </submittedName>
</protein>
<dbReference type="PANTHER" id="PTHR12406">
    <property type="entry name" value="CALCIUM-INDEPENDENT PHOSPHOLIPASE A2 IPLA2 -RELATED"/>
    <property type="match status" value="1"/>
</dbReference>
<organism evidence="2 3">
    <name type="scientific">Actinidia rufa</name>
    <dbReference type="NCBI Taxonomy" id="165716"/>
    <lineage>
        <taxon>Eukaryota</taxon>
        <taxon>Viridiplantae</taxon>
        <taxon>Streptophyta</taxon>
        <taxon>Embryophyta</taxon>
        <taxon>Tracheophyta</taxon>
        <taxon>Spermatophyta</taxon>
        <taxon>Magnoliopsida</taxon>
        <taxon>eudicotyledons</taxon>
        <taxon>Gunneridae</taxon>
        <taxon>Pentapetalae</taxon>
        <taxon>asterids</taxon>
        <taxon>Ericales</taxon>
        <taxon>Actinidiaceae</taxon>
        <taxon>Actinidia</taxon>
    </lineage>
</organism>
<dbReference type="Proteomes" id="UP000585474">
    <property type="component" value="Unassembled WGS sequence"/>
</dbReference>
<proteinExistence type="predicted"/>
<dbReference type="GO" id="GO:0016020">
    <property type="term" value="C:membrane"/>
    <property type="evidence" value="ECO:0007669"/>
    <property type="project" value="TreeGrafter"/>
</dbReference>
<dbReference type="OrthoDB" id="197155at2759"/>
<accession>A0A7J0ESY7</accession>
<dbReference type="GO" id="GO:0004806">
    <property type="term" value="F:triacylglycerol lipase activity"/>
    <property type="evidence" value="ECO:0007669"/>
    <property type="project" value="TreeGrafter"/>
</dbReference>
<evidence type="ECO:0000256" key="1">
    <source>
        <dbReference type="SAM" id="MobiDB-lite"/>
    </source>
</evidence>
<dbReference type="InterPro" id="IPR033562">
    <property type="entry name" value="PLPL"/>
</dbReference>
<dbReference type="EMBL" id="BJWL01000006">
    <property type="protein sequence ID" value="GFY89336.1"/>
    <property type="molecule type" value="Genomic_DNA"/>
</dbReference>
<dbReference type="PANTHER" id="PTHR12406:SF7">
    <property type="entry name" value="PATATIN-LIKE PHOSPHOLIPASE DOMAIN-CONTAINING PROTEIN 4"/>
    <property type="match status" value="1"/>
</dbReference>
<dbReference type="GO" id="GO:0019433">
    <property type="term" value="P:triglyceride catabolic process"/>
    <property type="evidence" value="ECO:0007669"/>
    <property type="project" value="TreeGrafter"/>
</dbReference>
<dbReference type="GO" id="GO:0005811">
    <property type="term" value="C:lipid droplet"/>
    <property type="evidence" value="ECO:0007669"/>
    <property type="project" value="TreeGrafter"/>
</dbReference>
<dbReference type="AlphaFoldDB" id="A0A7J0ESY7"/>
<name>A0A7J0ESY7_9ERIC</name>
<sequence length="326" mass="35311">MISKFGGLRAGRERTASVEAEERLATPCYVVVPAVGGQPRDPEDVTQTQGHSAERRKEGIAALVEDAEVVCEQSLSDVEAESGGVEHLVAAVSVPSWGCPVSDREMFASSSTEALIAGSSSGAIVCVVIASGACMEEALTATKMLAKDCRLRGTAFHLGVQHLVDIRLSAACNRVLDSLVSFTPTMQIESAAVTQILWRPRGLLVDQFIVALFTSSFIRGYLAPRPATVFRNRFCGGVDIVYATHFCCSYGSCLRFSRPVYWDCQGLELVPTATPKIGLLLESFFNWAFVPAEDPILDKLFEHGYSDAAAWAKDNPVEEIVKDDRL</sequence>
<dbReference type="GO" id="GO:0055088">
    <property type="term" value="P:lipid homeostasis"/>
    <property type="evidence" value="ECO:0007669"/>
    <property type="project" value="TreeGrafter"/>
</dbReference>
<dbReference type="GO" id="GO:0016740">
    <property type="term" value="F:transferase activity"/>
    <property type="evidence" value="ECO:0007669"/>
    <property type="project" value="UniProtKB-KW"/>
</dbReference>
<reference evidence="2 3" key="1">
    <citation type="submission" date="2019-07" db="EMBL/GenBank/DDBJ databases">
        <title>De Novo Assembly of kiwifruit Actinidia rufa.</title>
        <authorList>
            <person name="Sugita-Konishi S."/>
            <person name="Sato K."/>
            <person name="Mori E."/>
            <person name="Abe Y."/>
            <person name="Kisaki G."/>
            <person name="Hamano K."/>
            <person name="Suezawa K."/>
            <person name="Otani M."/>
            <person name="Fukuda T."/>
            <person name="Manabe T."/>
            <person name="Gomi K."/>
            <person name="Tabuchi M."/>
            <person name="Akimitsu K."/>
            <person name="Kataoka I."/>
        </authorList>
    </citation>
    <scope>NUCLEOTIDE SEQUENCE [LARGE SCALE GENOMIC DNA]</scope>
    <source>
        <strain evidence="3">cv. Fuchu</strain>
    </source>
</reference>
<gene>
    <name evidence="2" type="ORF">Acr_06g0012760</name>
</gene>
<keyword evidence="2" id="KW-0808">Transferase</keyword>
<evidence type="ECO:0000313" key="2">
    <source>
        <dbReference type="EMBL" id="GFY89336.1"/>
    </source>
</evidence>
<evidence type="ECO:0000313" key="3">
    <source>
        <dbReference type="Proteomes" id="UP000585474"/>
    </source>
</evidence>
<feature type="region of interest" description="Disordered" evidence="1">
    <location>
        <begin position="35"/>
        <end position="56"/>
    </location>
</feature>
<keyword evidence="2" id="KW-0378">Hydrolase</keyword>
<keyword evidence="3" id="KW-1185">Reference proteome</keyword>